<accession>A0ABQ7TEZ2</accession>
<evidence type="ECO:0000313" key="2">
    <source>
        <dbReference type="Proteomes" id="UP000826234"/>
    </source>
</evidence>
<keyword evidence="2" id="KW-1185">Reference proteome</keyword>
<dbReference type="EMBL" id="JAIPUX010000439">
    <property type="protein sequence ID" value="KAH0627981.1"/>
    <property type="molecule type" value="Genomic_DNA"/>
</dbReference>
<name>A0ABQ7TEZ2_PHRPL</name>
<dbReference type="Proteomes" id="UP000826234">
    <property type="component" value="Unassembled WGS sequence"/>
</dbReference>
<reference evidence="1 2" key="1">
    <citation type="journal article" date="2022" name="Gigascience">
        <title>A chromosome-level genome assembly and annotation of the desert horned lizard, Phrynosoma platyrhinos, provides insight into chromosomal rearrangements among reptiles.</title>
        <authorList>
            <person name="Koochekian N."/>
            <person name="Ascanio A."/>
            <person name="Farleigh K."/>
            <person name="Card D.C."/>
            <person name="Schield D.R."/>
            <person name="Castoe T.A."/>
            <person name="Jezkova T."/>
        </authorList>
    </citation>
    <scope>NUCLEOTIDE SEQUENCE [LARGE SCALE GENOMIC DNA]</scope>
    <source>
        <strain evidence="1">NK-2021</strain>
    </source>
</reference>
<sequence length="99" mass="11401">MEQSGFLSNLQLTQVSSSGQGNIQGNTAFSLDYDFPVLDPPECDYSMCMLHPVNDVACIFFFSDWQDDLMCYYEEDEGFVYCSWLTLPQTSVYTVVFKW</sequence>
<evidence type="ECO:0000313" key="1">
    <source>
        <dbReference type="EMBL" id="KAH0627981.1"/>
    </source>
</evidence>
<protein>
    <submittedName>
        <fullName evidence="1">Uncharacterized protein</fullName>
    </submittedName>
</protein>
<gene>
    <name evidence="1" type="ORF">JD844_008610</name>
</gene>
<proteinExistence type="predicted"/>
<comment type="caution">
    <text evidence="1">The sequence shown here is derived from an EMBL/GenBank/DDBJ whole genome shotgun (WGS) entry which is preliminary data.</text>
</comment>
<organism evidence="1 2">
    <name type="scientific">Phrynosoma platyrhinos</name>
    <name type="common">Desert horned lizard</name>
    <dbReference type="NCBI Taxonomy" id="52577"/>
    <lineage>
        <taxon>Eukaryota</taxon>
        <taxon>Metazoa</taxon>
        <taxon>Chordata</taxon>
        <taxon>Craniata</taxon>
        <taxon>Vertebrata</taxon>
        <taxon>Euteleostomi</taxon>
        <taxon>Lepidosauria</taxon>
        <taxon>Squamata</taxon>
        <taxon>Bifurcata</taxon>
        <taxon>Unidentata</taxon>
        <taxon>Episquamata</taxon>
        <taxon>Toxicofera</taxon>
        <taxon>Iguania</taxon>
        <taxon>Phrynosomatidae</taxon>
        <taxon>Phrynosomatinae</taxon>
        <taxon>Phrynosoma</taxon>
    </lineage>
</organism>